<feature type="transmembrane region" description="Helical" evidence="1">
    <location>
        <begin position="52"/>
        <end position="73"/>
    </location>
</feature>
<dbReference type="EMBL" id="NJAI01000006">
    <property type="protein sequence ID" value="PHM53554.1"/>
    <property type="molecule type" value="Genomic_DNA"/>
</dbReference>
<dbReference type="Proteomes" id="UP000094600">
    <property type="component" value="Chromosome"/>
</dbReference>
<evidence type="ECO:0000313" key="4">
    <source>
        <dbReference type="Proteomes" id="UP000094600"/>
    </source>
</evidence>
<dbReference type="KEGG" id="xho:A9255_03815"/>
<accession>A0A2G0Q2V4</accession>
<keyword evidence="1" id="KW-0812">Transmembrane</keyword>
<protein>
    <submittedName>
        <fullName evidence="3">Integrase</fullName>
    </submittedName>
</protein>
<dbReference type="EMBL" id="CP016176">
    <property type="protein sequence ID" value="AOM39778.1"/>
    <property type="molecule type" value="Genomic_DNA"/>
</dbReference>
<proteinExistence type="predicted"/>
<reference evidence="2 4" key="1">
    <citation type="submission" date="2016-06" db="EMBL/GenBank/DDBJ databases">
        <title>Bacterial characters and pathogenicity of Xenorhabdus hominickii from an entomopathogenic nematode, Steinernema monticolum.</title>
        <authorList>
            <person name="Park Y."/>
            <person name="Kim Y."/>
        </authorList>
    </citation>
    <scope>NUCLEOTIDE SEQUENCE [LARGE SCALE GENOMIC DNA]</scope>
    <source>
        <strain evidence="2 4">ANU1</strain>
    </source>
</reference>
<reference evidence="3 5" key="2">
    <citation type="journal article" date="2017" name="Nat. Microbiol.">
        <title>Natural product diversity associated with the nematode symbionts Photorhabdus and Xenorhabdus.</title>
        <authorList>
            <person name="Tobias N.J."/>
            <person name="Wolff H."/>
            <person name="Djahanschiri B."/>
            <person name="Grundmann F."/>
            <person name="Kronenwerth M."/>
            <person name="Shi Y.M."/>
            <person name="Simonyi S."/>
            <person name="Grun P."/>
            <person name="Shapiro-Ilan D."/>
            <person name="Pidot S.J."/>
            <person name="Stinear T.P."/>
            <person name="Ebersberger I."/>
            <person name="Bode H.B."/>
        </authorList>
    </citation>
    <scope>NUCLEOTIDE SEQUENCE [LARGE SCALE GENOMIC DNA]</scope>
    <source>
        <strain evidence="3 5">DSM 17903</strain>
    </source>
</reference>
<keyword evidence="1" id="KW-0472">Membrane</keyword>
<keyword evidence="1" id="KW-1133">Transmembrane helix</keyword>
<evidence type="ECO:0000313" key="2">
    <source>
        <dbReference type="EMBL" id="AOM39778.1"/>
    </source>
</evidence>
<sequence length="78" mass="8993">MHYAVQNDILESSSADDMAGALTTVKSKHHPALPHERLPEFLTRISRYRGRLIRITTILFLSTMTFFPMHSMYCPDKV</sequence>
<dbReference type="Proteomes" id="UP000225433">
    <property type="component" value="Unassembled WGS sequence"/>
</dbReference>
<evidence type="ECO:0000313" key="3">
    <source>
        <dbReference type="EMBL" id="PHM53554.1"/>
    </source>
</evidence>
<evidence type="ECO:0000313" key="5">
    <source>
        <dbReference type="Proteomes" id="UP000225433"/>
    </source>
</evidence>
<keyword evidence="4" id="KW-1185">Reference proteome</keyword>
<evidence type="ECO:0000256" key="1">
    <source>
        <dbReference type="SAM" id="Phobius"/>
    </source>
</evidence>
<dbReference type="AlphaFoldDB" id="A0A2G0Q2V4"/>
<organism evidence="3 5">
    <name type="scientific">Xenorhabdus hominickii</name>
    <dbReference type="NCBI Taxonomy" id="351679"/>
    <lineage>
        <taxon>Bacteria</taxon>
        <taxon>Pseudomonadati</taxon>
        <taxon>Pseudomonadota</taxon>
        <taxon>Gammaproteobacteria</taxon>
        <taxon>Enterobacterales</taxon>
        <taxon>Morganellaceae</taxon>
        <taxon>Xenorhabdus</taxon>
    </lineage>
</organism>
<gene>
    <name evidence="2" type="ORF">A9255_03815</name>
    <name evidence="3" type="ORF">Xhom_03553</name>
</gene>
<name>A0A2G0Q2V4_XENHO</name>